<dbReference type="Proteomes" id="UP001162131">
    <property type="component" value="Unassembled WGS sequence"/>
</dbReference>
<feature type="signal peptide" evidence="2">
    <location>
        <begin position="1"/>
        <end position="16"/>
    </location>
</feature>
<evidence type="ECO:0000256" key="2">
    <source>
        <dbReference type="SAM" id="SignalP"/>
    </source>
</evidence>
<comment type="caution">
    <text evidence="3">The sequence shown here is derived from an EMBL/GenBank/DDBJ whole genome shotgun (WGS) entry which is preliminary data.</text>
</comment>
<keyword evidence="1" id="KW-0812">Transmembrane</keyword>
<feature type="chain" id="PRO_5043583329" evidence="2">
    <location>
        <begin position="17"/>
        <end position="246"/>
    </location>
</feature>
<evidence type="ECO:0000313" key="4">
    <source>
        <dbReference type="Proteomes" id="UP001162131"/>
    </source>
</evidence>
<organism evidence="3 4">
    <name type="scientific">Blepharisma stoltei</name>
    <dbReference type="NCBI Taxonomy" id="1481888"/>
    <lineage>
        <taxon>Eukaryota</taxon>
        <taxon>Sar</taxon>
        <taxon>Alveolata</taxon>
        <taxon>Ciliophora</taxon>
        <taxon>Postciliodesmatophora</taxon>
        <taxon>Heterotrichea</taxon>
        <taxon>Heterotrichida</taxon>
        <taxon>Blepharismidae</taxon>
        <taxon>Blepharisma</taxon>
    </lineage>
</organism>
<dbReference type="EMBL" id="CAJZBQ010000044">
    <property type="protein sequence ID" value="CAG9327679.1"/>
    <property type="molecule type" value="Genomic_DNA"/>
</dbReference>
<keyword evidence="1" id="KW-1133">Transmembrane helix</keyword>
<sequence>MNFLIFSSFSFLLVYSDRLENSITENLNEIYQEIAGKEEKIYEFVEIVFKEEALYSGRQVILLNNTMSGEISLHYVVYEKEDDSNKTDIILHQTPDFAYRESDIKHITEAIFKEFNTQEIQYSVLTSPKRQTVEIEKDKVFKDISLVNAIIFYKNQTFSINVIIDGANKSSFHWLTLPIDRKEVYTYSTSSPFTLAIMCTLIVTFIAVYFALFAYWRYSNSVPFTKFRLSDLRALITTTQTERSFN</sequence>
<evidence type="ECO:0000313" key="3">
    <source>
        <dbReference type="EMBL" id="CAG9327679.1"/>
    </source>
</evidence>
<reference evidence="3" key="1">
    <citation type="submission" date="2021-09" db="EMBL/GenBank/DDBJ databases">
        <authorList>
            <consortium name="AG Swart"/>
            <person name="Singh M."/>
            <person name="Singh A."/>
            <person name="Seah K."/>
            <person name="Emmerich C."/>
        </authorList>
    </citation>
    <scope>NUCLEOTIDE SEQUENCE</scope>
    <source>
        <strain evidence="3">ATCC30299</strain>
    </source>
</reference>
<evidence type="ECO:0000256" key="1">
    <source>
        <dbReference type="SAM" id="Phobius"/>
    </source>
</evidence>
<proteinExistence type="predicted"/>
<accession>A0AAU9K125</accession>
<protein>
    <submittedName>
        <fullName evidence="3">Uncharacterized protein</fullName>
    </submittedName>
</protein>
<feature type="transmembrane region" description="Helical" evidence="1">
    <location>
        <begin position="193"/>
        <end position="216"/>
    </location>
</feature>
<dbReference type="AlphaFoldDB" id="A0AAU9K125"/>
<keyword evidence="4" id="KW-1185">Reference proteome</keyword>
<gene>
    <name evidence="3" type="ORF">BSTOLATCC_MIC44309</name>
</gene>
<keyword evidence="2" id="KW-0732">Signal</keyword>
<keyword evidence="1" id="KW-0472">Membrane</keyword>
<name>A0AAU9K125_9CILI</name>